<sequence>MSDFVTARHNMVDGQIRPSSVTDWRIIDAMRSVPREAFVSESQRALAYLDIDIEVGGNGAVKQYLIQPVVTARLLHAAEITSSDHVLVVGSATGYVAALAAKLAGRVTASVSDAATAAQATAILDGLGFGNITVRTAPAAAGCPEDAPFDVIILNGATEIVPTNLYQQLKMGGRLVGVFAMQRPQRAKIVTRSAGDFGDRVLFETSLPVLPELQRMPAFVF</sequence>
<evidence type="ECO:0000256" key="2">
    <source>
        <dbReference type="ARBA" id="ARBA00013346"/>
    </source>
</evidence>
<dbReference type="CDD" id="cd02440">
    <property type="entry name" value="AdoMet_MTases"/>
    <property type="match status" value="1"/>
</dbReference>
<gene>
    <name evidence="4" type="ORF">OO17_20215</name>
</gene>
<dbReference type="PANTHER" id="PTHR11579:SF18">
    <property type="entry name" value="PROTEIN-L-ISOASPARTATE O-METHYLTRANSFERASE"/>
    <property type="match status" value="1"/>
</dbReference>
<keyword evidence="4" id="KW-0489">Methyltransferase</keyword>
<reference evidence="4 5" key="1">
    <citation type="submission" date="2014-11" db="EMBL/GenBank/DDBJ databases">
        <title>Genomics and ecophysiology of heterotrophic nitrogen fixing bacteria isolated from estuarine surface water.</title>
        <authorList>
            <person name="Bentzon-Tilia M."/>
            <person name="Severin I."/>
            <person name="Hansen L.H."/>
            <person name="Riemann L."/>
        </authorList>
    </citation>
    <scope>NUCLEOTIDE SEQUENCE [LARGE SCALE GENOMIC DNA]</scope>
    <source>
        <strain evidence="4 5">BAL398</strain>
    </source>
</reference>
<dbReference type="GO" id="GO:0005737">
    <property type="term" value="C:cytoplasm"/>
    <property type="evidence" value="ECO:0007669"/>
    <property type="project" value="TreeGrafter"/>
</dbReference>
<dbReference type="GO" id="GO:0004719">
    <property type="term" value="F:protein-L-isoaspartate (D-aspartate) O-methyltransferase activity"/>
    <property type="evidence" value="ECO:0007669"/>
    <property type="project" value="InterPro"/>
</dbReference>
<dbReference type="SUPFAM" id="SSF53335">
    <property type="entry name" value="S-adenosyl-L-methionine-dependent methyltransferases"/>
    <property type="match status" value="1"/>
</dbReference>
<evidence type="ECO:0000313" key="4">
    <source>
        <dbReference type="EMBL" id="KIZ39530.1"/>
    </source>
</evidence>
<dbReference type="EMBL" id="JXXE01000422">
    <property type="protein sequence ID" value="KIZ39530.1"/>
    <property type="molecule type" value="Genomic_DNA"/>
</dbReference>
<dbReference type="AlphaFoldDB" id="A0A0D7EG78"/>
<dbReference type="OrthoDB" id="9798496at2"/>
<evidence type="ECO:0000256" key="3">
    <source>
        <dbReference type="ARBA" id="ARBA00030757"/>
    </source>
</evidence>
<evidence type="ECO:0000256" key="1">
    <source>
        <dbReference type="ARBA" id="ARBA00005369"/>
    </source>
</evidence>
<keyword evidence="4" id="KW-0808">Transferase</keyword>
<dbReference type="InterPro" id="IPR000682">
    <property type="entry name" value="PCMT"/>
</dbReference>
<proteinExistence type="inferred from homology"/>
<organism evidence="4 5">
    <name type="scientific">Rhodopseudomonas palustris</name>
    <dbReference type="NCBI Taxonomy" id="1076"/>
    <lineage>
        <taxon>Bacteria</taxon>
        <taxon>Pseudomonadati</taxon>
        <taxon>Pseudomonadota</taxon>
        <taxon>Alphaproteobacteria</taxon>
        <taxon>Hyphomicrobiales</taxon>
        <taxon>Nitrobacteraceae</taxon>
        <taxon>Rhodopseudomonas</taxon>
    </lineage>
</organism>
<dbReference type="Gene3D" id="3.40.50.150">
    <property type="entry name" value="Vaccinia Virus protein VP39"/>
    <property type="match status" value="1"/>
</dbReference>
<accession>A0A0D7EG78</accession>
<dbReference type="GO" id="GO:0032259">
    <property type="term" value="P:methylation"/>
    <property type="evidence" value="ECO:0007669"/>
    <property type="project" value="UniProtKB-KW"/>
</dbReference>
<evidence type="ECO:0000313" key="5">
    <source>
        <dbReference type="Proteomes" id="UP000032515"/>
    </source>
</evidence>
<comment type="similarity">
    <text evidence="1">Belongs to the methyltransferase superfamily. L-isoaspartyl/D-aspartyl protein methyltransferase family.</text>
</comment>
<dbReference type="PATRIC" id="fig|1076.23.peg.4680"/>
<name>A0A0D7EG78_RHOPL</name>
<dbReference type="InterPro" id="IPR029063">
    <property type="entry name" value="SAM-dependent_MTases_sf"/>
</dbReference>
<protein>
    <recommendedName>
        <fullName evidence="2">Protein-L-isoaspartate O-methyltransferase</fullName>
    </recommendedName>
    <alternativeName>
        <fullName evidence="3">Protein L-isoaspartyl methyltransferase</fullName>
    </alternativeName>
</protein>
<dbReference type="RefSeq" id="WP_044414866.1">
    <property type="nucleotide sequence ID" value="NZ_JXXE01000422.1"/>
</dbReference>
<comment type="caution">
    <text evidence="4">The sequence shown here is derived from an EMBL/GenBank/DDBJ whole genome shotgun (WGS) entry which is preliminary data.</text>
</comment>
<dbReference type="Proteomes" id="UP000032515">
    <property type="component" value="Unassembled WGS sequence"/>
</dbReference>
<dbReference type="Pfam" id="PF01135">
    <property type="entry name" value="PCMT"/>
    <property type="match status" value="1"/>
</dbReference>
<dbReference type="PANTHER" id="PTHR11579">
    <property type="entry name" value="PROTEIN-L-ISOASPARTATE O-METHYLTRANSFERASE"/>
    <property type="match status" value="1"/>
</dbReference>